<evidence type="ECO:0000256" key="1">
    <source>
        <dbReference type="ARBA" id="ARBA00004533"/>
    </source>
</evidence>
<keyword evidence="4" id="KW-0997">Cell inner membrane</keyword>
<feature type="domain" description="PDZ" evidence="9">
    <location>
        <begin position="225"/>
        <end position="278"/>
    </location>
</feature>
<protein>
    <submittedName>
        <fullName evidence="10">PDZ domain-containing protein</fullName>
    </submittedName>
</protein>
<dbReference type="OrthoDB" id="9812912at2"/>
<reference evidence="10 11" key="1">
    <citation type="submission" date="2019-01" db="EMBL/GenBank/DDBJ databases">
        <authorList>
            <person name="Chen W.-M."/>
        </authorList>
    </citation>
    <scope>NUCLEOTIDE SEQUENCE [LARGE SCALE GENOMIC DNA]</scope>
    <source>
        <strain evidence="10 11">TLA-22</strain>
    </source>
</reference>
<dbReference type="PROSITE" id="PS50106">
    <property type="entry name" value="PDZ"/>
    <property type="match status" value="1"/>
</dbReference>
<dbReference type="AlphaFoldDB" id="A0A437J7I3"/>
<keyword evidence="7" id="KW-1133">Transmembrane helix</keyword>
<evidence type="ECO:0000256" key="6">
    <source>
        <dbReference type="ARBA" id="ARBA00022927"/>
    </source>
</evidence>
<proteinExistence type="predicted"/>
<dbReference type="InterPro" id="IPR001478">
    <property type="entry name" value="PDZ"/>
</dbReference>
<name>A0A437J7I3_9SPHN</name>
<dbReference type="InterPro" id="IPR024961">
    <property type="entry name" value="T2SS_GspC_N"/>
</dbReference>
<dbReference type="Gene3D" id="2.30.30.830">
    <property type="match status" value="1"/>
</dbReference>
<keyword evidence="3" id="KW-1003">Cell membrane</keyword>
<evidence type="ECO:0000256" key="5">
    <source>
        <dbReference type="ARBA" id="ARBA00022692"/>
    </source>
</evidence>
<dbReference type="EMBL" id="RZUL01000003">
    <property type="protein sequence ID" value="RVT41007.1"/>
    <property type="molecule type" value="Genomic_DNA"/>
</dbReference>
<evidence type="ECO:0000259" key="9">
    <source>
        <dbReference type="PROSITE" id="PS50106"/>
    </source>
</evidence>
<dbReference type="Proteomes" id="UP000282977">
    <property type="component" value="Unassembled WGS sequence"/>
</dbReference>
<keyword evidence="5" id="KW-0812">Transmembrane</keyword>
<keyword evidence="6" id="KW-0653">Protein transport</keyword>
<dbReference type="RefSeq" id="WP_127691004.1">
    <property type="nucleotide sequence ID" value="NZ_RZUL01000003.1"/>
</dbReference>
<evidence type="ECO:0000256" key="4">
    <source>
        <dbReference type="ARBA" id="ARBA00022519"/>
    </source>
</evidence>
<evidence type="ECO:0000256" key="8">
    <source>
        <dbReference type="ARBA" id="ARBA00023136"/>
    </source>
</evidence>
<keyword evidence="11" id="KW-1185">Reference proteome</keyword>
<dbReference type="GO" id="GO:0015031">
    <property type="term" value="P:protein transport"/>
    <property type="evidence" value="ECO:0007669"/>
    <property type="project" value="UniProtKB-KW"/>
</dbReference>
<organism evidence="10 11">
    <name type="scientific">Sphingobium algorifonticola</name>
    <dbReference type="NCBI Taxonomy" id="2008318"/>
    <lineage>
        <taxon>Bacteria</taxon>
        <taxon>Pseudomonadati</taxon>
        <taxon>Pseudomonadota</taxon>
        <taxon>Alphaproteobacteria</taxon>
        <taxon>Sphingomonadales</taxon>
        <taxon>Sphingomonadaceae</taxon>
        <taxon>Sphingobium</taxon>
    </lineage>
</organism>
<dbReference type="Pfam" id="PF11356">
    <property type="entry name" value="T2SSC"/>
    <property type="match status" value="1"/>
</dbReference>
<dbReference type="Pfam" id="PF13180">
    <property type="entry name" value="PDZ_2"/>
    <property type="match status" value="1"/>
</dbReference>
<evidence type="ECO:0000313" key="10">
    <source>
        <dbReference type="EMBL" id="RVT41007.1"/>
    </source>
</evidence>
<accession>A0A437J7I3</accession>
<gene>
    <name evidence="10" type="ORF">ENE74_11185</name>
</gene>
<dbReference type="Gene3D" id="2.30.42.10">
    <property type="match status" value="1"/>
</dbReference>
<evidence type="ECO:0000256" key="7">
    <source>
        <dbReference type="ARBA" id="ARBA00022989"/>
    </source>
</evidence>
<evidence type="ECO:0000256" key="3">
    <source>
        <dbReference type="ARBA" id="ARBA00022475"/>
    </source>
</evidence>
<dbReference type="InterPro" id="IPR036034">
    <property type="entry name" value="PDZ_sf"/>
</dbReference>
<keyword evidence="8" id="KW-0472">Membrane</keyword>
<keyword evidence="2" id="KW-0813">Transport</keyword>
<dbReference type="SUPFAM" id="SSF50156">
    <property type="entry name" value="PDZ domain-like"/>
    <property type="match status" value="1"/>
</dbReference>
<comment type="subcellular location">
    <subcellularLocation>
        <location evidence="1">Cell inner membrane</location>
    </subcellularLocation>
</comment>
<evidence type="ECO:0000256" key="2">
    <source>
        <dbReference type="ARBA" id="ARBA00022448"/>
    </source>
</evidence>
<evidence type="ECO:0000313" key="11">
    <source>
        <dbReference type="Proteomes" id="UP000282977"/>
    </source>
</evidence>
<comment type="caution">
    <text evidence="10">The sequence shown here is derived from an EMBL/GenBank/DDBJ whole genome shotgun (WGS) entry which is preliminary data.</text>
</comment>
<sequence length="290" mass="29576">MLTAFTATMRDRAAAVSGRLRHLPAAPRSPLTLLEYLLLALLAVQVARLLWAVVTPVGPYGAWTGRQAVIADAGARQALFSRFDPFFRAPDSGASSSPVVTSLALTVFGIRVNEGSGQGSAIIATPDGVQNSYAVGDEIMPGVILKSVAFDHVLIDRGGAQESVFLDQSVAAPVASPDGSAPSASPVPSAVSSAQAAQGITAAAVKSDIGFAPRLENGKVTGLVLSPKGPAFQTAGFARGDIVTQINGRPIGSAADLQALQTQIAPGARISLMVERGATTVPIALTLQGS</sequence>
<dbReference type="GO" id="GO:0005886">
    <property type="term" value="C:plasma membrane"/>
    <property type="evidence" value="ECO:0007669"/>
    <property type="project" value="UniProtKB-SubCell"/>
</dbReference>